<name>A0A6I6MP88_9CAUL</name>
<gene>
    <name evidence="5" type="primary">kpsD</name>
    <name evidence="5" type="ORF">DSM104635_00182</name>
</gene>
<accession>A0A6I6MP88</accession>
<dbReference type="Gene3D" id="3.30.1950.10">
    <property type="entry name" value="wza like domain"/>
    <property type="match status" value="1"/>
</dbReference>
<dbReference type="RefSeq" id="WP_158764377.1">
    <property type="nucleotide sequence ID" value="NZ_CP047045.1"/>
</dbReference>
<dbReference type="Proteomes" id="UP000431269">
    <property type="component" value="Chromosome"/>
</dbReference>
<feature type="domain" description="Polysaccharide export protein N-terminal" evidence="3">
    <location>
        <begin position="38"/>
        <end position="111"/>
    </location>
</feature>
<dbReference type="Gene3D" id="3.10.560.10">
    <property type="entry name" value="Outer membrane lipoprotein wza domain like"/>
    <property type="match status" value="1"/>
</dbReference>
<dbReference type="AlphaFoldDB" id="A0A6I6MP88"/>
<evidence type="ECO:0000256" key="2">
    <source>
        <dbReference type="SAM" id="SignalP"/>
    </source>
</evidence>
<dbReference type="EMBL" id="CP047045">
    <property type="protein sequence ID" value="QGZ93372.1"/>
    <property type="molecule type" value="Genomic_DNA"/>
</dbReference>
<dbReference type="PANTHER" id="PTHR33619:SF3">
    <property type="entry name" value="POLYSACCHARIDE EXPORT PROTEIN GFCE-RELATED"/>
    <property type="match status" value="1"/>
</dbReference>
<feature type="domain" description="Soluble ligand binding" evidence="4">
    <location>
        <begin position="117"/>
        <end position="158"/>
    </location>
</feature>
<dbReference type="InterPro" id="IPR003715">
    <property type="entry name" value="Poly_export_N"/>
</dbReference>
<evidence type="ECO:0000256" key="1">
    <source>
        <dbReference type="ARBA" id="ARBA00022729"/>
    </source>
</evidence>
<dbReference type="PANTHER" id="PTHR33619">
    <property type="entry name" value="POLYSACCHARIDE EXPORT PROTEIN GFCE-RELATED"/>
    <property type="match status" value="1"/>
</dbReference>
<dbReference type="InterPro" id="IPR049712">
    <property type="entry name" value="Poly_export"/>
</dbReference>
<proteinExistence type="predicted"/>
<dbReference type="Pfam" id="PF10531">
    <property type="entry name" value="SLBB"/>
    <property type="match status" value="1"/>
</dbReference>
<feature type="signal peptide" evidence="2">
    <location>
        <begin position="1"/>
        <end position="24"/>
    </location>
</feature>
<sequence>MWANSVRRLFACALVLLCAACASDAGPVRQTATGATPVAEYRLGPGDKVRVNVFGEADLSGEFVVSPTGNVSYPLVGEVPASGQTVPEFTLTLTEVLRNGYVREPLISVEVVNYRPYYIMGEVGSPGTFPFTGALTVMNAVATAGGFTYRADTRRVYIKHADAENEELVPLTSTTLVQPGDTIRIPERRF</sequence>
<protein>
    <submittedName>
        <fullName evidence="5">Polysialic acid transport protein KpsD</fullName>
    </submittedName>
</protein>
<evidence type="ECO:0000313" key="5">
    <source>
        <dbReference type="EMBL" id="QGZ93372.1"/>
    </source>
</evidence>
<organism evidence="5 6">
    <name type="scientific">Terricaulis silvestris</name>
    <dbReference type="NCBI Taxonomy" id="2686094"/>
    <lineage>
        <taxon>Bacteria</taxon>
        <taxon>Pseudomonadati</taxon>
        <taxon>Pseudomonadota</taxon>
        <taxon>Alphaproteobacteria</taxon>
        <taxon>Caulobacterales</taxon>
        <taxon>Caulobacteraceae</taxon>
        <taxon>Terricaulis</taxon>
    </lineage>
</organism>
<dbReference type="Pfam" id="PF02563">
    <property type="entry name" value="Poly_export"/>
    <property type="match status" value="1"/>
</dbReference>
<feature type="chain" id="PRO_5026158624" evidence="2">
    <location>
        <begin position="25"/>
        <end position="190"/>
    </location>
</feature>
<evidence type="ECO:0000313" key="6">
    <source>
        <dbReference type="Proteomes" id="UP000431269"/>
    </source>
</evidence>
<keyword evidence="6" id="KW-1185">Reference proteome</keyword>
<keyword evidence="1 2" id="KW-0732">Signal</keyword>
<evidence type="ECO:0000259" key="4">
    <source>
        <dbReference type="Pfam" id="PF10531"/>
    </source>
</evidence>
<dbReference type="InterPro" id="IPR019554">
    <property type="entry name" value="Soluble_ligand-bd"/>
</dbReference>
<evidence type="ECO:0000259" key="3">
    <source>
        <dbReference type="Pfam" id="PF02563"/>
    </source>
</evidence>
<dbReference type="KEGG" id="tsv:DSM104635_00182"/>
<reference evidence="6" key="1">
    <citation type="submission" date="2019-12" db="EMBL/GenBank/DDBJ databases">
        <title>Complete genome of Terracaulis silvestris 0127_4.</title>
        <authorList>
            <person name="Vieira S."/>
            <person name="Riedel T."/>
            <person name="Sproer C."/>
            <person name="Pascual J."/>
            <person name="Boedeker C."/>
            <person name="Overmann J."/>
        </authorList>
    </citation>
    <scope>NUCLEOTIDE SEQUENCE [LARGE SCALE GENOMIC DNA]</scope>
    <source>
        <strain evidence="6">0127_4</strain>
    </source>
</reference>
<dbReference type="GO" id="GO:0015159">
    <property type="term" value="F:polysaccharide transmembrane transporter activity"/>
    <property type="evidence" value="ECO:0007669"/>
    <property type="project" value="InterPro"/>
</dbReference>